<evidence type="ECO:0000313" key="2">
    <source>
        <dbReference type="EMBL" id="KAL1643508.1"/>
    </source>
</evidence>
<organism evidence="2 3">
    <name type="scientific">Diplodia intermedia</name>
    <dbReference type="NCBI Taxonomy" id="856260"/>
    <lineage>
        <taxon>Eukaryota</taxon>
        <taxon>Fungi</taxon>
        <taxon>Dikarya</taxon>
        <taxon>Ascomycota</taxon>
        <taxon>Pezizomycotina</taxon>
        <taxon>Dothideomycetes</taxon>
        <taxon>Dothideomycetes incertae sedis</taxon>
        <taxon>Botryosphaeriales</taxon>
        <taxon>Botryosphaeriaceae</taxon>
        <taxon>Diplodia</taxon>
    </lineage>
</organism>
<feature type="compositionally biased region" description="Basic and acidic residues" evidence="1">
    <location>
        <begin position="109"/>
        <end position="121"/>
    </location>
</feature>
<keyword evidence="3" id="KW-1185">Reference proteome</keyword>
<proteinExistence type="predicted"/>
<dbReference type="EMBL" id="JAKEKT020000027">
    <property type="protein sequence ID" value="KAL1643508.1"/>
    <property type="molecule type" value="Genomic_DNA"/>
</dbReference>
<name>A0ABR3TSX6_9PEZI</name>
<gene>
    <name evidence="2" type="ORF">SLS58_004868</name>
</gene>
<protein>
    <submittedName>
        <fullName evidence="2">Uncharacterized protein</fullName>
    </submittedName>
</protein>
<sequence>MASKYTAEAINGLSDAEKLRFALAYLHHNDPKNVDWAAAAAHSGSKSKESFKVMFNLTLRKLEKASNATSADSDVASPAAKSNKRKKVDAEAEDDETLTPKKRGRKKAAPKDLTPKGKLTPEEETAIDYAVKDVIKSEPEESFFNSHASEY</sequence>
<dbReference type="Proteomes" id="UP001521184">
    <property type="component" value="Unassembled WGS sequence"/>
</dbReference>
<reference evidence="2 3" key="1">
    <citation type="journal article" date="2023" name="Plant Dis.">
        <title>First Report of Diplodia intermedia Causing Canker and Dieback Diseases on Apple Trees in Canada.</title>
        <authorList>
            <person name="Ellouze W."/>
            <person name="Ilyukhin E."/>
            <person name="Sulman M."/>
            <person name="Ali S."/>
        </authorList>
    </citation>
    <scope>NUCLEOTIDE SEQUENCE [LARGE SCALE GENOMIC DNA]</scope>
    <source>
        <strain evidence="2 3">M45-28</strain>
    </source>
</reference>
<evidence type="ECO:0000256" key="1">
    <source>
        <dbReference type="SAM" id="MobiDB-lite"/>
    </source>
</evidence>
<evidence type="ECO:0000313" key="3">
    <source>
        <dbReference type="Proteomes" id="UP001521184"/>
    </source>
</evidence>
<accession>A0ABR3TSX6</accession>
<feature type="region of interest" description="Disordered" evidence="1">
    <location>
        <begin position="65"/>
        <end position="125"/>
    </location>
</feature>
<comment type="caution">
    <text evidence="2">The sequence shown here is derived from an EMBL/GenBank/DDBJ whole genome shotgun (WGS) entry which is preliminary data.</text>
</comment>